<dbReference type="PROSITE" id="PS50222">
    <property type="entry name" value="EF_HAND_2"/>
    <property type="match status" value="2"/>
</dbReference>
<evidence type="ECO:0000256" key="8">
    <source>
        <dbReference type="ARBA" id="ARBA00023212"/>
    </source>
</evidence>
<protein>
    <recommendedName>
        <fullName evidence="10">EF-hand domain-containing protein</fullName>
    </recommendedName>
</protein>
<dbReference type="GO" id="GO:0005509">
    <property type="term" value="F:calcium ion binding"/>
    <property type="evidence" value="ECO:0007669"/>
    <property type="project" value="InterPro"/>
</dbReference>
<organism evidence="11 12">
    <name type="scientific">Electrophorus electricus</name>
    <name type="common">Electric eel</name>
    <name type="synonym">Gymnotus electricus</name>
    <dbReference type="NCBI Taxonomy" id="8005"/>
    <lineage>
        <taxon>Eukaryota</taxon>
        <taxon>Metazoa</taxon>
        <taxon>Chordata</taxon>
        <taxon>Craniata</taxon>
        <taxon>Vertebrata</taxon>
        <taxon>Euteleostomi</taxon>
        <taxon>Actinopterygii</taxon>
        <taxon>Neopterygii</taxon>
        <taxon>Teleostei</taxon>
        <taxon>Ostariophysi</taxon>
        <taxon>Gymnotiformes</taxon>
        <taxon>Gymnotoidei</taxon>
        <taxon>Gymnotidae</taxon>
        <taxon>Electrophorus</taxon>
    </lineage>
</organism>
<feature type="domain" description="EF-hand" evidence="10">
    <location>
        <begin position="321"/>
        <end position="356"/>
    </location>
</feature>
<dbReference type="InterPro" id="IPR011992">
    <property type="entry name" value="EF-hand-dom_pair"/>
</dbReference>
<keyword evidence="3" id="KW-0479">Metal-binding</keyword>
<evidence type="ECO:0000256" key="6">
    <source>
        <dbReference type="ARBA" id="ARBA00022846"/>
    </source>
</evidence>
<proteinExistence type="predicted"/>
<feature type="domain" description="EF-hand" evidence="10">
    <location>
        <begin position="357"/>
        <end position="392"/>
    </location>
</feature>
<dbReference type="SUPFAM" id="SSF47473">
    <property type="entry name" value="EF-hand"/>
    <property type="match status" value="1"/>
</dbReference>
<dbReference type="AlphaFoldDB" id="A0A4W4E1G0"/>
<dbReference type="PANTHER" id="PTHR12086">
    <property type="entry name" value="EF-HAND DOMAIN C-TERMINAL CONTAINING PROTEIN"/>
    <property type="match status" value="1"/>
</dbReference>
<evidence type="ECO:0000256" key="9">
    <source>
        <dbReference type="ARBA" id="ARBA00023273"/>
    </source>
</evidence>
<keyword evidence="5" id="KW-0106">Calcium</keyword>
<evidence type="ECO:0000256" key="7">
    <source>
        <dbReference type="ARBA" id="ARBA00023069"/>
    </source>
</evidence>
<dbReference type="Ensembl" id="ENSEEET00000005054.2">
    <property type="protein sequence ID" value="ENSEEEP00000004986.2"/>
    <property type="gene ID" value="ENSEEEG00000002592.2"/>
</dbReference>
<evidence type="ECO:0000259" key="10">
    <source>
        <dbReference type="PROSITE" id="PS50222"/>
    </source>
</evidence>
<dbReference type="InterPro" id="IPR057428">
    <property type="entry name" value="EFHB_EF-hand_C"/>
</dbReference>
<evidence type="ECO:0000256" key="3">
    <source>
        <dbReference type="ARBA" id="ARBA00022723"/>
    </source>
</evidence>
<keyword evidence="6" id="KW-0282">Flagellum</keyword>
<dbReference type="GeneTree" id="ENSGT00530000063528"/>
<dbReference type="OMA" id="DCIRPIY"/>
<dbReference type="Pfam" id="PF13499">
    <property type="entry name" value="EF-hand_7"/>
    <property type="match status" value="1"/>
</dbReference>
<sequence>MTLLERKTTTAWRCRDTFPNIRAAGKLIPQGDRAKTCLEEITPRPVTPSVVRKFLNSTHPEAGAIRVFFGKANDPDIASTLVHGISTRPSISGGSLINPPPKTQYQERLRELQESIYDSSQKAPLGRAQLKGPGLPVQFDYEKTAFSVKSLLPLTAGEIINPSKSVEQVEKEAQEAHKHYVISHNSYFVGEHVDRGYDTNAYRKDSRFGVTTPHRNDGYNASRSFQWLCDTQKHYSAKLVLKRCDNFRERTQPQIGKVHDPIAETLRVPPDHTFGVLLRPDKFGAGDLLHCTPPSGYVRGQFWLPALVSAVRQQLKKANFHNFTSLLQAFRYYDKKGLGKIDKEDLQDVCRQFNLDLSRDVLDGLMDYCDIDKDGLINFLEFANFLNWKDKMPISTEDQKMLTRVQKANSAPAGVQRVELRALDTDKKAGLQSLAAPEDMEPADVGSALKTPRALCRSRAEQGRFVTSSSVICAVIGGLPATGSRTFGVPTVRTDLAAPRIKRIGDRTNYGDEATAHGLLHPTLHSLYGVHEEHFLSPRAKDEVGQQLVVDVATIMQEMFFLSQMIQIFRNLASMRHPTGEVCVESFWNILKELQAN</sequence>
<reference evidence="12" key="2">
    <citation type="journal article" date="2017" name="Sci. Adv.">
        <title>A tail of two voltages: Proteomic comparison of the three electric organs of the electric eel.</title>
        <authorList>
            <person name="Traeger L.L."/>
            <person name="Sabat G."/>
            <person name="Barrett-Wilt G.A."/>
            <person name="Wells G.B."/>
            <person name="Sussman M.R."/>
        </authorList>
    </citation>
    <scope>NUCLEOTIDE SEQUENCE [LARGE SCALE GENOMIC DNA]</scope>
</reference>
<reference evidence="11" key="5">
    <citation type="submission" date="2025-09" db="UniProtKB">
        <authorList>
            <consortium name="Ensembl"/>
        </authorList>
    </citation>
    <scope>IDENTIFICATION</scope>
</reference>
<accession>A0A4W4E1G0</accession>
<dbReference type="SMART" id="SM00054">
    <property type="entry name" value="EFh"/>
    <property type="match status" value="2"/>
</dbReference>
<dbReference type="Pfam" id="PF25325">
    <property type="entry name" value="EF-hand_EFHB_C"/>
    <property type="match status" value="1"/>
</dbReference>
<name>A0A4W4E1G0_ELEEL</name>
<keyword evidence="4" id="KW-0677">Repeat</keyword>
<keyword evidence="9" id="KW-0966">Cell projection</keyword>
<dbReference type="InterPro" id="IPR002048">
    <property type="entry name" value="EF_hand_dom"/>
</dbReference>
<evidence type="ECO:0000313" key="11">
    <source>
        <dbReference type="Ensembl" id="ENSEEEP00000004986.2"/>
    </source>
</evidence>
<dbReference type="PROSITE" id="PS00018">
    <property type="entry name" value="EF_HAND_1"/>
    <property type="match status" value="1"/>
</dbReference>
<gene>
    <name evidence="11" type="primary">EFHB</name>
</gene>
<reference evidence="11" key="3">
    <citation type="submission" date="2020-05" db="EMBL/GenBank/DDBJ databases">
        <title>Electrophorus electricus (electric eel) genome, fEleEle1, primary haplotype.</title>
        <authorList>
            <person name="Myers G."/>
            <person name="Meyer A."/>
            <person name="Fedrigo O."/>
            <person name="Formenti G."/>
            <person name="Rhie A."/>
            <person name="Tracey A."/>
            <person name="Sims Y."/>
            <person name="Jarvis E.D."/>
        </authorList>
    </citation>
    <scope>NUCLEOTIDE SEQUENCE [LARGE SCALE GENOMIC DNA]</scope>
</reference>
<evidence type="ECO:0000256" key="5">
    <source>
        <dbReference type="ARBA" id="ARBA00022837"/>
    </source>
</evidence>
<keyword evidence="2" id="KW-0963">Cytoplasm</keyword>
<keyword evidence="8" id="KW-0206">Cytoskeleton</keyword>
<dbReference type="Gene3D" id="1.10.238.10">
    <property type="entry name" value="EF-hand"/>
    <property type="match status" value="1"/>
</dbReference>
<reference evidence="11" key="4">
    <citation type="submission" date="2025-08" db="UniProtKB">
        <authorList>
            <consortium name="Ensembl"/>
        </authorList>
    </citation>
    <scope>IDENTIFICATION</scope>
</reference>
<comment type="subcellular location">
    <subcellularLocation>
        <location evidence="1">Cytoplasm</location>
        <location evidence="1">Cytoskeleton</location>
        <location evidence="1">Flagellum axoneme</location>
    </subcellularLocation>
</comment>
<evidence type="ECO:0000256" key="4">
    <source>
        <dbReference type="ARBA" id="ARBA00022737"/>
    </source>
</evidence>
<keyword evidence="12" id="KW-1185">Reference proteome</keyword>
<evidence type="ECO:0000256" key="2">
    <source>
        <dbReference type="ARBA" id="ARBA00022490"/>
    </source>
</evidence>
<dbReference type="STRING" id="8005.ENSEEEP00000004986"/>
<dbReference type="InterPro" id="IPR018247">
    <property type="entry name" value="EF_Hand_1_Ca_BS"/>
</dbReference>
<keyword evidence="7" id="KW-0969">Cilium</keyword>
<dbReference type="InterPro" id="IPR040193">
    <property type="entry name" value="EFHC1/EFHC2/EFHB"/>
</dbReference>
<reference evidence="12" key="1">
    <citation type="journal article" date="2014" name="Science">
        <title>Nonhuman genetics. Genomic basis for the convergent evolution of electric organs.</title>
        <authorList>
            <person name="Gallant J.R."/>
            <person name="Traeger L.L."/>
            <person name="Volkening J.D."/>
            <person name="Moffett H."/>
            <person name="Chen P.H."/>
            <person name="Novina C.D."/>
            <person name="Phillips G.N.Jr."/>
            <person name="Anand R."/>
            <person name="Wells G.B."/>
            <person name="Pinch M."/>
            <person name="Guth R."/>
            <person name="Unguez G.A."/>
            <person name="Albert J.S."/>
            <person name="Zakon H.H."/>
            <person name="Samanta M.P."/>
            <person name="Sussman M.R."/>
        </authorList>
    </citation>
    <scope>NUCLEOTIDE SEQUENCE [LARGE SCALE GENOMIC DNA]</scope>
</reference>
<evidence type="ECO:0000256" key="1">
    <source>
        <dbReference type="ARBA" id="ARBA00004611"/>
    </source>
</evidence>
<evidence type="ECO:0000313" key="12">
    <source>
        <dbReference type="Proteomes" id="UP000314983"/>
    </source>
</evidence>
<dbReference type="PANTHER" id="PTHR12086:SF12">
    <property type="entry name" value="EF-HAND DOMAIN-CONTAINING FAMILY MEMBER B"/>
    <property type="match status" value="1"/>
</dbReference>
<dbReference type="CDD" id="cd00051">
    <property type="entry name" value="EFh"/>
    <property type="match status" value="1"/>
</dbReference>
<dbReference type="Proteomes" id="UP000314983">
    <property type="component" value="Chromosome 5"/>
</dbReference>